<evidence type="ECO:0000313" key="2">
    <source>
        <dbReference type="EMBL" id="PIS04654.1"/>
    </source>
</evidence>
<accession>A0A2H0VZY7</accession>
<protein>
    <recommendedName>
        <fullName evidence="1">Disaggregatase-related domain-containing protein</fullName>
    </recommendedName>
</protein>
<feature type="domain" description="Disaggregatase-related" evidence="1">
    <location>
        <begin position="74"/>
        <end position="252"/>
    </location>
</feature>
<proteinExistence type="predicted"/>
<gene>
    <name evidence="2" type="ORF">COT81_05230</name>
</gene>
<comment type="caution">
    <text evidence="2">The sequence shown here is derived from an EMBL/GenBank/DDBJ whole genome shotgun (WGS) entry which is preliminary data.</text>
</comment>
<dbReference type="Pfam" id="PF06848">
    <property type="entry name" value="Disaggr_repeat"/>
    <property type="match status" value="1"/>
</dbReference>
<dbReference type="NCBIfam" id="NF033679">
    <property type="entry name" value="DNRLRE_dom"/>
    <property type="match status" value="1"/>
</dbReference>
<evidence type="ECO:0000259" key="1">
    <source>
        <dbReference type="Pfam" id="PF06848"/>
    </source>
</evidence>
<dbReference type="Proteomes" id="UP000230935">
    <property type="component" value="Unassembled WGS sequence"/>
</dbReference>
<name>A0A2H0VZY7_9BACT</name>
<dbReference type="EMBL" id="PEZZ01000043">
    <property type="protein sequence ID" value="PIS04654.1"/>
    <property type="molecule type" value="Genomic_DNA"/>
</dbReference>
<dbReference type="AlphaFoldDB" id="A0A2H0VZY7"/>
<dbReference type="InterPro" id="IPR010671">
    <property type="entry name" value="Disaggr-rel_dom"/>
</dbReference>
<reference evidence="3" key="1">
    <citation type="submission" date="2017-09" db="EMBL/GenBank/DDBJ databases">
        <title>Depth-based differentiation of microbial function through sediment-hosted aquifers and enrichment of novel symbionts in the deep terrestrial subsurface.</title>
        <authorList>
            <person name="Probst A.J."/>
            <person name="Ladd B."/>
            <person name="Jarett J.K."/>
            <person name="Geller-Mcgrath D.E."/>
            <person name="Sieber C.M.K."/>
            <person name="Emerson J.B."/>
            <person name="Anantharaman K."/>
            <person name="Thomas B.C."/>
            <person name="Malmstrom R."/>
            <person name="Stieglmeier M."/>
            <person name="Klingl A."/>
            <person name="Woyke T."/>
            <person name="Ryan C.M."/>
            <person name="Banfield J.F."/>
        </authorList>
    </citation>
    <scope>NUCLEOTIDE SEQUENCE [LARGE SCALE GENOMIC DNA]</scope>
</reference>
<organism evidence="2 3">
    <name type="scientific">Candidatus Buchananbacteria bacterium CG10_big_fil_rev_8_21_14_0_10_42_9</name>
    <dbReference type="NCBI Taxonomy" id="1974526"/>
    <lineage>
        <taxon>Bacteria</taxon>
        <taxon>Candidatus Buchananiibacteriota</taxon>
    </lineage>
</organism>
<evidence type="ECO:0000313" key="3">
    <source>
        <dbReference type="Proteomes" id="UP000230935"/>
    </source>
</evidence>
<sequence>MKRILTIVVLTLFVWLMIFDAPQTADALIINKTITIGDNNGDDYNGLINDTYVQDCSGGLFGPSHKNKNYGATTVFYTSSWGACQGSGQMRILIHIDTSFIPTNASVSAATFYAYHYHDGEIGFHTDNIDLKIRPILSGNDAWWPEGTKDDATADSGEPTWNHKEYDTVSWAGSAGLSTADTDYGSGVATSTVATNSEYVGWDITSLAQDWISDNSNNLGFMLAHNTLCCSSFIISFYSSEIAGGTRRPYLELTYSYPASNIYFKPGTNIQIKPEGIINIKPA</sequence>